<feature type="chain" id="PRO_5046639806" description="DUF4331 domain-containing protein" evidence="1">
    <location>
        <begin position="19"/>
        <end position="728"/>
    </location>
</feature>
<name>A0ABX2FLZ4_9BACT</name>
<proteinExistence type="predicted"/>
<sequence>MKKNLTRPALLLTAVAAAAGGLLLGSGGHAPLEASSHREAPLIADDPLADNTDLYAFRSPDAAANDGNATVTIVANYIPFELPQGGPNFNSFGENIRYEIHVKNNTATTGDDITYRFTFTRTNEDPTTFFRVRLGKENLKTVYKLEQILNGGTPTTLIAAGVVPAPNIGPTSITNGAGLGKTNYQSYAESTIETGNGMKVFCGPTDDAFFTDLGSIFDLGGIRSKTAARDGLARKNVHSIVMQIPVAMLAKAGTPALTATTDVLAGTPAAGTTAASPISPYTIGVWASASRLSMRTINADGTRVESGNYVQVSRLGMPLNNEVVQAVGLKDGWNAGNPYGQVAQYDAGAKNPELGLYMADDVPANGAAPKPAGQTYYGQAVPGFAPLRIQTKSLAGLFPASSGLAGGFDFRNGAPGLYPLKGSAAVTGTALDSTAFGKYLLQAAQPRSVDILPIFHTGVPNLIPYQLATGKTGGNPLTAGKPFINNFLPTFGDMLRLNMAVPPTSRTSADFDSEGLIKAAVLGLTDPRFNASNAYQLIPNMDGFPNGRRLEDDVTRIELQAVGGAVLAAIGLWYDDYTVGTSPSPVTAQLGGVLGFTTNIEKNDTTFRVAFPYVQTPWSGTTAQRVALAQRGPSGLGLSPNLAVAQAYPNPFVDNTTFHFELNNAATLSIVVYDNTGRKVGTVVESKAYGLGAHDVQWKPSAKLAPGMYIATLYSGKTLLQSINLVHQ</sequence>
<feature type="signal peptide" evidence="1">
    <location>
        <begin position="1"/>
        <end position="18"/>
    </location>
</feature>
<protein>
    <recommendedName>
        <fullName evidence="4">DUF4331 domain-containing protein</fullName>
    </recommendedName>
</protein>
<evidence type="ECO:0000256" key="1">
    <source>
        <dbReference type="SAM" id="SignalP"/>
    </source>
</evidence>
<evidence type="ECO:0008006" key="4">
    <source>
        <dbReference type="Google" id="ProtNLM"/>
    </source>
</evidence>
<gene>
    <name evidence="2" type="ORF">HNP98_000976</name>
</gene>
<organism evidence="2 3">
    <name type="scientific">Hymenobacter caeli</name>
    <dbReference type="NCBI Taxonomy" id="2735894"/>
    <lineage>
        <taxon>Bacteria</taxon>
        <taxon>Pseudomonadati</taxon>
        <taxon>Bacteroidota</taxon>
        <taxon>Cytophagia</taxon>
        <taxon>Cytophagales</taxon>
        <taxon>Hymenobacteraceae</taxon>
        <taxon>Hymenobacter</taxon>
    </lineage>
</organism>
<dbReference type="RefSeq" id="WP_173808908.1">
    <property type="nucleotide sequence ID" value="NZ_JABSNP010000003.1"/>
</dbReference>
<accession>A0ABX2FLZ4</accession>
<keyword evidence="1" id="KW-0732">Signal</keyword>
<dbReference type="EMBL" id="JABSNP010000003">
    <property type="protein sequence ID" value="NRT18165.1"/>
    <property type="molecule type" value="Genomic_DNA"/>
</dbReference>
<evidence type="ECO:0000313" key="2">
    <source>
        <dbReference type="EMBL" id="NRT18165.1"/>
    </source>
</evidence>
<dbReference type="InterPro" id="IPR026444">
    <property type="entry name" value="Secre_tail"/>
</dbReference>
<evidence type="ECO:0000313" key="3">
    <source>
        <dbReference type="Proteomes" id="UP000779507"/>
    </source>
</evidence>
<reference evidence="2 3" key="1">
    <citation type="submission" date="2020-05" db="EMBL/GenBank/DDBJ databases">
        <title>Genomic Encyclopedia of Type Strains, Phase IV (KMG-V): Genome sequencing to study the core and pangenomes of soil and plant-associated prokaryotes.</title>
        <authorList>
            <person name="Whitman W."/>
        </authorList>
    </citation>
    <scope>NUCLEOTIDE SEQUENCE [LARGE SCALE GENOMIC DNA]</scope>
    <source>
        <strain evidence="2 3">9A</strain>
    </source>
</reference>
<dbReference type="InterPro" id="IPR025566">
    <property type="entry name" value="DUF4331"/>
</dbReference>
<keyword evidence="3" id="KW-1185">Reference proteome</keyword>
<dbReference type="NCBIfam" id="TIGR04183">
    <property type="entry name" value="Por_Secre_tail"/>
    <property type="match status" value="1"/>
</dbReference>
<comment type="caution">
    <text evidence="2">The sequence shown here is derived from an EMBL/GenBank/DDBJ whole genome shotgun (WGS) entry which is preliminary data.</text>
</comment>
<dbReference type="Proteomes" id="UP000779507">
    <property type="component" value="Unassembled WGS sequence"/>
</dbReference>
<dbReference type="Pfam" id="PF14224">
    <property type="entry name" value="DUF4331"/>
    <property type="match status" value="1"/>
</dbReference>